<dbReference type="PANTHER" id="PTHR24347">
    <property type="entry name" value="SERINE/THREONINE-PROTEIN KINASE"/>
    <property type="match status" value="1"/>
</dbReference>
<dbReference type="AlphaFoldDB" id="A0ABD0JTD7"/>
<evidence type="ECO:0000313" key="5">
    <source>
        <dbReference type="Proteomes" id="UP001519460"/>
    </source>
</evidence>
<dbReference type="InterPro" id="IPR036892">
    <property type="entry name" value="L27_dom_sf"/>
</dbReference>
<evidence type="ECO:0000313" key="4">
    <source>
        <dbReference type="EMBL" id="KAK7478324.1"/>
    </source>
</evidence>
<evidence type="ECO:0000256" key="1">
    <source>
        <dbReference type="SAM" id="MobiDB-lite"/>
    </source>
</evidence>
<dbReference type="Gene3D" id="6.10.140.620">
    <property type="match status" value="1"/>
</dbReference>
<organism evidence="4 5">
    <name type="scientific">Batillaria attramentaria</name>
    <dbReference type="NCBI Taxonomy" id="370345"/>
    <lineage>
        <taxon>Eukaryota</taxon>
        <taxon>Metazoa</taxon>
        <taxon>Spiralia</taxon>
        <taxon>Lophotrochozoa</taxon>
        <taxon>Mollusca</taxon>
        <taxon>Gastropoda</taxon>
        <taxon>Caenogastropoda</taxon>
        <taxon>Sorbeoconcha</taxon>
        <taxon>Cerithioidea</taxon>
        <taxon>Batillariidae</taxon>
        <taxon>Batillaria</taxon>
    </lineage>
</organism>
<dbReference type="PROSITE" id="PS51022">
    <property type="entry name" value="L27"/>
    <property type="match status" value="1"/>
</dbReference>
<feature type="region of interest" description="Disordered" evidence="1">
    <location>
        <begin position="1"/>
        <end position="36"/>
    </location>
</feature>
<dbReference type="Proteomes" id="UP001519460">
    <property type="component" value="Unassembled WGS sequence"/>
</dbReference>
<dbReference type="Gene3D" id="1.10.510.10">
    <property type="entry name" value="Transferase(Phosphotransferase) domain 1"/>
    <property type="match status" value="2"/>
</dbReference>
<keyword evidence="5" id="KW-1185">Reference proteome</keyword>
<comment type="caution">
    <text evidence="4">The sequence shown here is derived from an EMBL/GenBank/DDBJ whole genome shotgun (WGS) entry which is preliminary data.</text>
</comment>
<dbReference type="EMBL" id="JACVVK020000329">
    <property type="protein sequence ID" value="KAK7478324.1"/>
    <property type="molecule type" value="Genomic_DNA"/>
</dbReference>
<name>A0ABD0JTD7_9CAEN</name>
<dbReference type="InterPro" id="IPR000719">
    <property type="entry name" value="Prot_kinase_dom"/>
</dbReference>
<dbReference type="InterPro" id="IPR004172">
    <property type="entry name" value="L27_dom"/>
</dbReference>
<evidence type="ECO:0008006" key="6">
    <source>
        <dbReference type="Google" id="ProtNLM"/>
    </source>
</evidence>
<dbReference type="Pfam" id="PF00069">
    <property type="entry name" value="Pkinase"/>
    <property type="match status" value="1"/>
</dbReference>
<reference evidence="4 5" key="1">
    <citation type="journal article" date="2023" name="Sci. Data">
        <title>Genome assembly of the Korean intertidal mud-creeper Batillaria attramentaria.</title>
        <authorList>
            <person name="Patra A.K."/>
            <person name="Ho P.T."/>
            <person name="Jun S."/>
            <person name="Lee S.J."/>
            <person name="Kim Y."/>
            <person name="Won Y.J."/>
        </authorList>
    </citation>
    <scope>NUCLEOTIDE SEQUENCE [LARGE SCALE GENOMIC DNA]</scope>
    <source>
        <strain evidence="4">Wonlab-2016</strain>
    </source>
</reference>
<dbReference type="SMART" id="SM00220">
    <property type="entry name" value="S_TKc"/>
    <property type="match status" value="1"/>
</dbReference>
<accession>A0ABD0JTD7</accession>
<feature type="domain" description="Protein kinase" evidence="2">
    <location>
        <begin position="142"/>
        <end position="403"/>
    </location>
</feature>
<dbReference type="PROSITE" id="PS50011">
    <property type="entry name" value="PROTEIN_KINASE_DOM"/>
    <property type="match status" value="1"/>
</dbReference>
<dbReference type="SUPFAM" id="SSF56112">
    <property type="entry name" value="Protein kinase-like (PK-like)"/>
    <property type="match status" value="1"/>
</dbReference>
<dbReference type="InterPro" id="IPR011009">
    <property type="entry name" value="Kinase-like_dom_sf"/>
</dbReference>
<evidence type="ECO:0000259" key="3">
    <source>
        <dbReference type="PROSITE" id="PS51022"/>
    </source>
</evidence>
<evidence type="ECO:0000259" key="2">
    <source>
        <dbReference type="PROSITE" id="PS50011"/>
    </source>
</evidence>
<feature type="domain" description="L27" evidence="3">
    <location>
        <begin position="460"/>
        <end position="502"/>
    </location>
</feature>
<feature type="non-terminal residue" evidence="4">
    <location>
        <position position="502"/>
    </location>
</feature>
<dbReference type="SUPFAM" id="SSF101288">
    <property type="entry name" value="L27 domain"/>
    <property type="match status" value="1"/>
</dbReference>
<gene>
    <name evidence="4" type="ORF">BaRGS_00030476</name>
</gene>
<dbReference type="Gene3D" id="1.10.287.650">
    <property type="entry name" value="L27 domain"/>
    <property type="match status" value="1"/>
</dbReference>
<sequence length="502" mass="55938">MIHEQPFQESVHGGLPADKDASPTNTTQHSTHHPNCLPDFADSLTANNVVKKVDANGSTVINHVNIHGKYVANGGGHIIRHSSLKVGSSLSRGCSNKRPRLRKSVSFNLPLPAGSQCCSPQRSVRWSVSRVDGRWPSDRQNVIIAFRVTRNQFTWEYLASNMDGADLAFEIVKRASAGFVYSEAVARRSTAIFFLVCGHASNDRVALWSVTHLKREFGLISQRSVGGGGGDKKKRSGEKRLFMLAAGSKGQHHYMRQILEALRYCHTNGIVHRDLKPHCILLASKENSAPVKLGGFGVATHLPKDGLITGGGYPPFCGTRERLYELICNGSYHVSYGWASCEGEMSGKRSWFDNWRGDVQRLVMRPKQWGQISSSAKDLVMRLLDLNPETRLTVEQALEHPWIKTKREIPRVHLHETVDELKKFNARRKLKGAIMAAVSSSKWTTFYNDPEEVTDDEVTSTGAVSQVLDSLEEIQCLSDCSDQDKDFLEIVFQDTRLCSLLN</sequence>
<protein>
    <recommendedName>
        <fullName evidence="6">Protein kinase domain-containing protein</fullName>
    </recommendedName>
</protein>
<proteinExistence type="predicted"/>